<dbReference type="PROSITE" id="PS50199">
    <property type="entry name" value="ZF_RANBP2_2"/>
    <property type="match status" value="1"/>
</dbReference>
<evidence type="ECO:0000313" key="4">
    <source>
        <dbReference type="EMBL" id="RHK06982.1"/>
    </source>
</evidence>
<evidence type="ECO:0000256" key="1">
    <source>
        <dbReference type="ARBA" id="ARBA00022723"/>
    </source>
</evidence>
<dbReference type="RefSeq" id="WP_151195456.1">
    <property type="nucleotide sequence ID" value="NZ_JAAVMR010000001.1"/>
</dbReference>
<dbReference type="GO" id="GO:0008270">
    <property type="term" value="F:zinc ion binding"/>
    <property type="evidence" value="ECO:0007669"/>
    <property type="project" value="UniProtKB-KW"/>
</dbReference>
<comment type="caution">
    <text evidence="4">The sequence shown here is derived from an EMBL/GenBank/DDBJ whole genome shotgun (WGS) entry which is preliminary data.</text>
</comment>
<name>A0A415EUK5_ENTCA</name>
<evidence type="ECO:0000256" key="3">
    <source>
        <dbReference type="ARBA" id="ARBA00022833"/>
    </source>
</evidence>
<dbReference type="EMBL" id="QRMZ01000006">
    <property type="protein sequence ID" value="RHK06982.1"/>
    <property type="molecule type" value="Genomic_DNA"/>
</dbReference>
<dbReference type="InterPro" id="IPR001876">
    <property type="entry name" value="Znf_RanBP2"/>
</dbReference>
<evidence type="ECO:0000313" key="5">
    <source>
        <dbReference type="Proteomes" id="UP000286288"/>
    </source>
</evidence>
<keyword evidence="1" id="KW-0479">Metal-binding</keyword>
<proteinExistence type="predicted"/>
<evidence type="ECO:0000256" key="2">
    <source>
        <dbReference type="ARBA" id="ARBA00022771"/>
    </source>
</evidence>
<dbReference type="PROSITE" id="PS01358">
    <property type="entry name" value="ZF_RANBP2_1"/>
    <property type="match status" value="1"/>
</dbReference>
<accession>A0A415EUK5</accession>
<dbReference type="Proteomes" id="UP000286288">
    <property type="component" value="Unassembled WGS sequence"/>
</dbReference>
<dbReference type="AlphaFoldDB" id="A0A415EUK5"/>
<keyword evidence="3" id="KW-0862">Zinc</keyword>
<sequence>MNIFTAKKYETQIKSIITTSEIYSLEEISEITRLDLHEVINLVEKMIKKGNNSNWEFLLFKNAHIDYRSNQLILDETKKNGIGKKFGKMTMSLLDKFTPKEEVVKQEWKCLYCNSTNAPEEYKCNSCGAEKE</sequence>
<reference evidence="4 5" key="1">
    <citation type="submission" date="2018-08" db="EMBL/GenBank/DDBJ databases">
        <title>A genome reference for cultivated species of the human gut microbiota.</title>
        <authorList>
            <person name="Zou Y."/>
            <person name="Xue W."/>
            <person name="Luo G."/>
        </authorList>
    </citation>
    <scope>NUCLEOTIDE SEQUENCE [LARGE SCALE GENOMIC DNA]</scope>
    <source>
        <strain evidence="4 5">AF48-16</strain>
    </source>
</reference>
<protein>
    <submittedName>
        <fullName evidence="4">Uncharacterized protein</fullName>
    </submittedName>
</protein>
<gene>
    <name evidence="4" type="ORF">DW084_05580</name>
</gene>
<keyword evidence="2" id="KW-0863">Zinc-finger</keyword>
<organism evidence="4 5">
    <name type="scientific">Enterococcus casseliflavus</name>
    <name type="common">Enterococcus flavescens</name>
    <dbReference type="NCBI Taxonomy" id="37734"/>
    <lineage>
        <taxon>Bacteria</taxon>
        <taxon>Bacillati</taxon>
        <taxon>Bacillota</taxon>
        <taxon>Bacilli</taxon>
        <taxon>Lactobacillales</taxon>
        <taxon>Enterococcaceae</taxon>
        <taxon>Enterococcus</taxon>
    </lineage>
</organism>